<dbReference type="EMBL" id="JBEZNA010000005">
    <property type="protein sequence ID" value="MEU9576426.1"/>
    <property type="molecule type" value="Genomic_DNA"/>
</dbReference>
<dbReference type="Proteomes" id="UP001551584">
    <property type="component" value="Unassembled WGS sequence"/>
</dbReference>
<protein>
    <recommendedName>
        <fullName evidence="4">N-acetyltransferase domain-containing protein</fullName>
    </recommendedName>
</protein>
<name>A0ABV3EJQ2_9ACTN</name>
<feature type="region of interest" description="Disordered" evidence="1">
    <location>
        <begin position="46"/>
        <end position="111"/>
    </location>
</feature>
<sequence length="111" mass="11544">MTAEVTHAALAGIRDLVLLADSSHPAGNALYRRLGHRVLTGWPAYGSPGPGLSRDGAGDARHEEGEPVQALVVRTARRIGDSLDGSSSETRKRSTAVGSPMTARPSSSLIS</sequence>
<gene>
    <name evidence="2" type="ORF">AB0D95_03950</name>
</gene>
<organism evidence="2 3">
    <name type="scientific">Streptomyces chilikensis</name>
    <dbReference type="NCBI Taxonomy" id="1194079"/>
    <lineage>
        <taxon>Bacteria</taxon>
        <taxon>Bacillati</taxon>
        <taxon>Actinomycetota</taxon>
        <taxon>Actinomycetes</taxon>
        <taxon>Kitasatosporales</taxon>
        <taxon>Streptomycetaceae</taxon>
        <taxon>Streptomyces</taxon>
    </lineage>
</organism>
<keyword evidence="3" id="KW-1185">Reference proteome</keyword>
<evidence type="ECO:0000313" key="3">
    <source>
        <dbReference type="Proteomes" id="UP001551584"/>
    </source>
</evidence>
<accession>A0ABV3EJQ2</accession>
<reference evidence="2 3" key="1">
    <citation type="submission" date="2024-06" db="EMBL/GenBank/DDBJ databases">
        <title>The Natural Products Discovery Center: Release of the First 8490 Sequenced Strains for Exploring Actinobacteria Biosynthetic Diversity.</title>
        <authorList>
            <person name="Kalkreuter E."/>
            <person name="Kautsar S.A."/>
            <person name="Yang D."/>
            <person name="Bader C.D."/>
            <person name="Teijaro C.N."/>
            <person name="Fluegel L."/>
            <person name="Davis C.M."/>
            <person name="Simpson J.R."/>
            <person name="Lauterbach L."/>
            <person name="Steele A.D."/>
            <person name="Gui C."/>
            <person name="Meng S."/>
            <person name="Li G."/>
            <person name="Viehrig K."/>
            <person name="Ye F."/>
            <person name="Su P."/>
            <person name="Kiefer A.F."/>
            <person name="Nichols A."/>
            <person name="Cepeda A.J."/>
            <person name="Yan W."/>
            <person name="Fan B."/>
            <person name="Jiang Y."/>
            <person name="Adhikari A."/>
            <person name="Zheng C.-J."/>
            <person name="Schuster L."/>
            <person name="Cowan T.M."/>
            <person name="Smanski M.J."/>
            <person name="Chevrette M.G."/>
            <person name="De Carvalho L.P.S."/>
            <person name="Shen B."/>
        </authorList>
    </citation>
    <scope>NUCLEOTIDE SEQUENCE [LARGE SCALE GENOMIC DNA]</scope>
    <source>
        <strain evidence="2 3">NPDC048117</strain>
    </source>
</reference>
<evidence type="ECO:0000313" key="2">
    <source>
        <dbReference type="EMBL" id="MEU9576426.1"/>
    </source>
</evidence>
<evidence type="ECO:0008006" key="4">
    <source>
        <dbReference type="Google" id="ProtNLM"/>
    </source>
</evidence>
<evidence type="ECO:0000256" key="1">
    <source>
        <dbReference type="SAM" id="MobiDB-lite"/>
    </source>
</evidence>
<dbReference type="RefSeq" id="WP_359268674.1">
    <property type="nucleotide sequence ID" value="NZ_JBEZNA010000005.1"/>
</dbReference>
<feature type="compositionally biased region" description="Basic and acidic residues" evidence="1">
    <location>
        <begin position="56"/>
        <end position="65"/>
    </location>
</feature>
<proteinExistence type="predicted"/>
<comment type="caution">
    <text evidence="2">The sequence shown here is derived from an EMBL/GenBank/DDBJ whole genome shotgun (WGS) entry which is preliminary data.</text>
</comment>